<evidence type="ECO:0000256" key="3">
    <source>
        <dbReference type="ARBA" id="ARBA00022857"/>
    </source>
</evidence>
<evidence type="ECO:0000256" key="2">
    <source>
        <dbReference type="ARBA" id="ARBA00022605"/>
    </source>
</evidence>
<dbReference type="Gene3D" id="3.40.50.720">
    <property type="entry name" value="NAD(P)-binding Rossmann-like Domain"/>
    <property type="match status" value="1"/>
</dbReference>
<dbReference type="Proteomes" id="UP000596660">
    <property type="component" value="Unplaced"/>
</dbReference>
<dbReference type="UniPathway" id="UPA00053">
    <property type="reaction ID" value="UER00087"/>
</dbReference>
<reference evidence="9" key="2">
    <citation type="submission" date="2021-03" db="UniProtKB">
        <authorList>
            <consortium name="EnsemblPlants"/>
        </authorList>
    </citation>
    <scope>IDENTIFICATION</scope>
</reference>
<dbReference type="InterPro" id="IPR041121">
    <property type="entry name" value="SDH_C"/>
</dbReference>
<dbReference type="GO" id="GO:0004764">
    <property type="term" value="F:shikimate 3-dehydrogenase (NADP+) activity"/>
    <property type="evidence" value="ECO:0007669"/>
    <property type="project" value="UniProtKB-EC"/>
</dbReference>
<dbReference type="GO" id="GO:0008652">
    <property type="term" value="P:amino acid biosynthetic process"/>
    <property type="evidence" value="ECO:0007669"/>
    <property type="project" value="UniProtKB-KW"/>
</dbReference>
<dbReference type="Pfam" id="PF01487">
    <property type="entry name" value="DHquinase_I"/>
    <property type="match status" value="1"/>
</dbReference>
<dbReference type="Gene3D" id="3.40.50.10860">
    <property type="entry name" value="Leucine Dehydrogenase, chain A, domain 1"/>
    <property type="match status" value="1"/>
</dbReference>
<dbReference type="PANTHER" id="PTHR21089:SF12">
    <property type="entry name" value="BIFUNCTIONAL 3-DEHYDROQUINATE DEHYDRATASE_SHIKIMATE DEHYDROGENASE, CHLOROPLASTIC"/>
    <property type="match status" value="1"/>
</dbReference>
<evidence type="ECO:0000259" key="7">
    <source>
        <dbReference type="Pfam" id="PF08501"/>
    </source>
</evidence>
<evidence type="ECO:0000259" key="6">
    <source>
        <dbReference type="Pfam" id="PF01488"/>
    </source>
</evidence>
<dbReference type="NCBIfam" id="TIGR01093">
    <property type="entry name" value="aroD"/>
    <property type="match status" value="1"/>
</dbReference>
<evidence type="ECO:0000256" key="4">
    <source>
        <dbReference type="ARBA" id="ARBA00023002"/>
    </source>
</evidence>
<evidence type="ECO:0000313" key="9">
    <source>
        <dbReference type="EnsemblPlants" id="AUR62000914-RA:cds"/>
    </source>
</evidence>
<dbReference type="GO" id="GO:0050661">
    <property type="term" value="F:NADP binding"/>
    <property type="evidence" value="ECO:0007669"/>
    <property type="project" value="InterPro"/>
</dbReference>
<dbReference type="Pfam" id="PF01488">
    <property type="entry name" value="Shikimate_DH"/>
    <property type="match status" value="1"/>
</dbReference>
<dbReference type="SUPFAM" id="SSF51735">
    <property type="entry name" value="NAD(P)-binding Rossmann-fold domains"/>
    <property type="match status" value="1"/>
</dbReference>
<dbReference type="NCBIfam" id="TIGR00507">
    <property type="entry name" value="aroE"/>
    <property type="match status" value="1"/>
</dbReference>
<dbReference type="InterPro" id="IPR013708">
    <property type="entry name" value="Shikimate_DH-bd_N"/>
</dbReference>
<accession>A0A803KPF8</accession>
<keyword evidence="2" id="KW-0028">Amino-acid biosynthesis</keyword>
<dbReference type="AlphaFoldDB" id="A0A803KPF8"/>
<dbReference type="GO" id="GO:0003855">
    <property type="term" value="F:3-dehydroquinate dehydratase activity"/>
    <property type="evidence" value="ECO:0007669"/>
    <property type="project" value="InterPro"/>
</dbReference>
<evidence type="ECO:0000313" key="10">
    <source>
        <dbReference type="Proteomes" id="UP000596660"/>
    </source>
</evidence>
<dbReference type="OMA" id="ETAIRCC"/>
<keyword evidence="4" id="KW-0560">Oxidoreductase</keyword>
<proteinExistence type="inferred from homology"/>
<dbReference type="InterPro" id="IPR006151">
    <property type="entry name" value="Shikm_DH/Glu-tRNA_Rdtase"/>
</dbReference>
<dbReference type="GO" id="GO:0009423">
    <property type="term" value="P:chorismate biosynthetic process"/>
    <property type="evidence" value="ECO:0007669"/>
    <property type="project" value="UniProtKB-UniPathway"/>
</dbReference>
<evidence type="ECO:0000256" key="1">
    <source>
        <dbReference type="ARBA" id="ARBA00012962"/>
    </source>
</evidence>
<protein>
    <recommendedName>
        <fullName evidence="1">shikimate dehydrogenase (NADP(+))</fullName>
        <ecNumber evidence="1">1.1.1.25</ecNumber>
    </recommendedName>
</protein>
<dbReference type="HAMAP" id="MF_00222">
    <property type="entry name" value="Shikimate_DH_AroE"/>
    <property type="match status" value="1"/>
</dbReference>
<dbReference type="InterPro" id="IPR022893">
    <property type="entry name" value="Shikimate_DH_fam"/>
</dbReference>
<dbReference type="Pfam" id="PF18317">
    <property type="entry name" value="SDH_C"/>
    <property type="match status" value="1"/>
</dbReference>
<dbReference type="CDD" id="cd01065">
    <property type="entry name" value="NAD_bind_Shikimate_DH"/>
    <property type="match status" value="1"/>
</dbReference>
<feature type="domain" description="Shikimate dehydrogenase substrate binding N-terminal" evidence="7">
    <location>
        <begin position="181"/>
        <end position="261"/>
    </location>
</feature>
<keyword evidence="3" id="KW-0521">NADP</keyword>
<name>A0A803KPF8_CHEQI</name>
<dbReference type="SUPFAM" id="SSF53223">
    <property type="entry name" value="Aminoacid dehydrogenase-like, N-terminal domain"/>
    <property type="match status" value="1"/>
</dbReference>
<keyword evidence="5" id="KW-0057">Aromatic amino acid biosynthesis</keyword>
<dbReference type="GO" id="GO:0009073">
    <property type="term" value="P:aromatic amino acid family biosynthetic process"/>
    <property type="evidence" value="ECO:0007669"/>
    <property type="project" value="UniProtKB-KW"/>
</dbReference>
<feature type="domain" description="Quinate/shikimate 5-dehydrogenase/glutamyl-tRNA reductase" evidence="6">
    <location>
        <begin position="300"/>
        <end position="371"/>
    </location>
</feature>
<dbReference type="InterPro" id="IPR001381">
    <property type="entry name" value="DHquinase_I"/>
</dbReference>
<dbReference type="PANTHER" id="PTHR21089">
    <property type="entry name" value="SHIKIMATE DEHYDROGENASE"/>
    <property type="match status" value="1"/>
</dbReference>
<dbReference type="GO" id="GO:0019632">
    <property type="term" value="P:shikimate metabolic process"/>
    <property type="evidence" value="ECO:0007669"/>
    <property type="project" value="InterPro"/>
</dbReference>
<dbReference type="SUPFAM" id="SSF51569">
    <property type="entry name" value="Aldolase"/>
    <property type="match status" value="1"/>
</dbReference>
<evidence type="ECO:0000256" key="5">
    <source>
        <dbReference type="ARBA" id="ARBA00023141"/>
    </source>
</evidence>
<keyword evidence="10" id="KW-1185">Reference proteome</keyword>
<dbReference type="FunFam" id="3.20.20.70:FF:000142">
    <property type="entry name" value="bifunctional 3-dehydroquinate dehydratase/shikimate dehydrogenase, chloroplastic"/>
    <property type="match status" value="1"/>
</dbReference>
<dbReference type="InterPro" id="IPR013785">
    <property type="entry name" value="Aldolase_TIM"/>
</dbReference>
<reference evidence="9" key="1">
    <citation type="journal article" date="2017" name="Nature">
        <title>The genome of Chenopodium quinoa.</title>
        <authorList>
            <person name="Jarvis D.E."/>
            <person name="Ho Y.S."/>
            <person name="Lightfoot D.J."/>
            <person name="Schmoeckel S.M."/>
            <person name="Li B."/>
            <person name="Borm T.J.A."/>
            <person name="Ohyanagi H."/>
            <person name="Mineta K."/>
            <person name="Michell C.T."/>
            <person name="Saber N."/>
            <person name="Kharbatia N.M."/>
            <person name="Rupper R.R."/>
            <person name="Sharp A.R."/>
            <person name="Dally N."/>
            <person name="Boughton B.A."/>
            <person name="Woo Y.H."/>
            <person name="Gao G."/>
            <person name="Schijlen E.G.W.M."/>
            <person name="Guo X."/>
            <person name="Momin A.A."/>
            <person name="Negrao S."/>
            <person name="Al-Babili S."/>
            <person name="Gehring C."/>
            <person name="Roessner U."/>
            <person name="Jung C."/>
            <person name="Murphy K."/>
            <person name="Arold S.T."/>
            <person name="Gojobori T."/>
            <person name="van der Linden C.G."/>
            <person name="van Loo E.N."/>
            <person name="Jellen E.N."/>
            <person name="Maughan P.J."/>
            <person name="Tester M."/>
        </authorList>
    </citation>
    <scope>NUCLEOTIDE SEQUENCE [LARGE SCALE GENOMIC DNA]</scope>
    <source>
        <strain evidence="9">cv. PI 614886</strain>
    </source>
</reference>
<feature type="domain" description="SDH C-terminal" evidence="8">
    <location>
        <begin position="420"/>
        <end position="449"/>
    </location>
</feature>
<organism evidence="9 10">
    <name type="scientific">Chenopodium quinoa</name>
    <name type="common">Quinoa</name>
    <dbReference type="NCBI Taxonomy" id="63459"/>
    <lineage>
        <taxon>Eukaryota</taxon>
        <taxon>Viridiplantae</taxon>
        <taxon>Streptophyta</taxon>
        <taxon>Embryophyta</taxon>
        <taxon>Tracheophyta</taxon>
        <taxon>Spermatophyta</taxon>
        <taxon>Magnoliopsida</taxon>
        <taxon>eudicotyledons</taxon>
        <taxon>Gunneridae</taxon>
        <taxon>Pentapetalae</taxon>
        <taxon>Caryophyllales</taxon>
        <taxon>Chenopodiaceae</taxon>
        <taxon>Chenopodioideae</taxon>
        <taxon>Atripliceae</taxon>
        <taxon>Chenopodium</taxon>
    </lineage>
</organism>
<dbReference type="EC" id="1.1.1.25" evidence="1"/>
<dbReference type="InterPro" id="IPR046346">
    <property type="entry name" value="Aminoacid_DH-like_N_sf"/>
</dbReference>
<sequence>MIVHMVYRPTWEGGQYDGDESKRRSALYRAMELGADYIDVELKVADEFFDSFGGKKPTRTAIIVSSHNYQSTPSVEEIGNLVSRIQATGADIVKIATTATDITDCARILQVLTHSQVPMIGLVMREKGLMSRILCAKFGGYLTFGTLEEGAISAPGQPTIKDLLDLYNFRRIGPDTKVFGVVGNPVGHSKSPHMFNAAFKSVGFDGIYLPLLVDSLPNFLKTYSSTDFVGYSVTIPHKMAALECSEEVDPIAKAIEAVNCLVKRPSDGKLAGYNFDYVGAIEAIEEGLQEGGSIAPRSPLADKVFVVIGAGGAGKALAYGGKAKGAKVVIANRTLASAVDLASNVRGKAISLDELDDFAPEEGMILVNTTSVGMKPKIAETPISKKALKNYALVFDAVYTPKLTRLLKEAQETGAVIVYGTEMLANQAFRQYEKFTGLPAPKELMKEVLSKSTQ</sequence>
<dbReference type="InterPro" id="IPR011342">
    <property type="entry name" value="Shikimate_DH"/>
</dbReference>
<dbReference type="FunFam" id="3.40.50.720:FF:000172">
    <property type="entry name" value="Bifunctional 3-dehydroquinate dehydratase/shikimate dehydrogenase, chloroplastic"/>
    <property type="match status" value="1"/>
</dbReference>
<dbReference type="Gramene" id="AUR62000914-RA">
    <property type="protein sequence ID" value="AUR62000914-RA:cds"/>
    <property type="gene ID" value="AUR62000914"/>
</dbReference>
<evidence type="ECO:0000259" key="8">
    <source>
        <dbReference type="Pfam" id="PF18317"/>
    </source>
</evidence>
<dbReference type="CDD" id="cd00502">
    <property type="entry name" value="DHQase_I"/>
    <property type="match status" value="1"/>
</dbReference>
<dbReference type="Gene3D" id="3.20.20.70">
    <property type="entry name" value="Aldolase class I"/>
    <property type="match status" value="1"/>
</dbReference>
<dbReference type="InterPro" id="IPR036291">
    <property type="entry name" value="NAD(P)-bd_dom_sf"/>
</dbReference>
<dbReference type="Pfam" id="PF08501">
    <property type="entry name" value="Shikimate_dh_N"/>
    <property type="match status" value="1"/>
</dbReference>
<dbReference type="EnsemblPlants" id="AUR62000914-RA">
    <property type="protein sequence ID" value="AUR62000914-RA:cds"/>
    <property type="gene ID" value="AUR62000914"/>
</dbReference>